<accession>A0ABV6S3W1</accession>
<dbReference type="EMBL" id="JBHLTM010000009">
    <property type="protein sequence ID" value="MFC0683412.1"/>
    <property type="molecule type" value="Genomic_DNA"/>
</dbReference>
<dbReference type="RefSeq" id="WP_143840523.1">
    <property type="nucleotide sequence ID" value="NZ_JAPCWC010000007.1"/>
</dbReference>
<evidence type="ECO:0000313" key="2">
    <source>
        <dbReference type="Proteomes" id="UP001589858"/>
    </source>
</evidence>
<dbReference type="Proteomes" id="UP001589858">
    <property type="component" value="Unassembled WGS sequence"/>
</dbReference>
<evidence type="ECO:0000313" key="1">
    <source>
        <dbReference type="EMBL" id="MFC0683412.1"/>
    </source>
</evidence>
<comment type="caution">
    <text evidence="1">The sequence shown here is derived from an EMBL/GenBank/DDBJ whole genome shotgun (WGS) entry which is preliminary data.</text>
</comment>
<name>A0ABV6S3W1_9SPHN</name>
<organism evidence="1 2">
    <name type="scientific">Novosphingobium clariflavum</name>
    <dbReference type="NCBI Taxonomy" id="2029884"/>
    <lineage>
        <taxon>Bacteria</taxon>
        <taxon>Pseudomonadati</taxon>
        <taxon>Pseudomonadota</taxon>
        <taxon>Alphaproteobacteria</taxon>
        <taxon>Sphingomonadales</taxon>
        <taxon>Sphingomonadaceae</taxon>
        <taxon>Novosphingobium</taxon>
    </lineage>
</organism>
<keyword evidence="2" id="KW-1185">Reference proteome</keyword>
<sequence>MSTTSLPTLANTVAWMVPLIRSLQQADVPNPPWQKQRPFRHLTQPVVMTLTDGSIKVASKVMPLYTQREKQLADALTVALGNEWLVEPVSDHAQQSWQRTTTYIGGDVKEDDVIIAPDMTAFIYDRKNGHFVAGKTMKSGAQFGIWLHARRFASESDKTAYLICR</sequence>
<protein>
    <submittedName>
        <fullName evidence="1">Uncharacterized protein</fullName>
    </submittedName>
</protein>
<gene>
    <name evidence="1" type="ORF">ACFFF8_02260</name>
</gene>
<reference evidence="1 2" key="1">
    <citation type="submission" date="2024-09" db="EMBL/GenBank/DDBJ databases">
        <authorList>
            <person name="Sun Q."/>
            <person name="Mori K."/>
        </authorList>
    </citation>
    <scope>NUCLEOTIDE SEQUENCE [LARGE SCALE GENOMIC DNA]</scope>
    <source>
        <strain evidence="1 2">CICC 11035S</strain>
    </source>
</reference>
<proteinExistence type="predicted"/>